<sequence length="374" mass="39038">MDDYVLVNGKKLRKGYTTGSCAAAASKAAVMMLVSGAVPQSVCIRLPSGELLELAVGDAALRDGEAVCSVVKDGGDDPDVTTGLKIFATARLMGESGINIKAGEGIGRVTLPGLKAEVGGPAINPVPMHMIVNAVREAAGEGRGAEIVLSVPGGEEIAKSTYNPRLGIVGGISILGTTGIVVPVSEDAWREALAAELNVLSARGIKNPVYAFGNYGQHFGVDKLGLREDNIIKIGNFVGFMLDRAIECKAHSVLIIGHMGKLVKVSAGIFNTHSRTADARMEILAGYAALEGASCGVVSQIYGCGTTEAAMAIIASEGLNGVFRRVVSNASERCMQYTFNKIRVGTVLFDGCGTLLEMDSNARDMLDKLGRGYE</sequence>
<evidence type="ECO:0000256" key="4">
    <source>
        <dbReference type="ARBA" id="ARBA00022691"/>
    </source>
</evidence>
<organism evidence="6 7">
    <name type="scientific">Anaerobacterium chartisolvens</name>
    <dbReference type="NCBI Taxonomy" id="1297424"/>
    <lineage>
        <taxon>Bacteria</taxon>
        <taxon>Bacillati</taxon>
        <taxon>Bacillota</taxon>
        <taxon>Clostridia</taxon>
        <taxon>Eubacteriales</taxon>
        <taxon>Oscillospiraceae</taxon>
        <taxon>Anaerobacterium</taxon>
    </lineage>
</organism>
<evidence type="ECO:0000256" key="5">
    <source>
        <dbReference type="HAMAP-Rule" id="MF_00787"/>
    </source>
</evidence>
<dbReference type="GO" id="GO:0019251">
    <property type="term" value="P:anaerobic cobalamin biosynthetic process"/>
    <property type="evidence" value="ECO:0007669"/>
    <property type="project" value="UniProtKB-UniRule"/>
</dbReference>
<evidence type="ECO:0000256" key="1">
    <source>
        <dbReference type="ARBA" id="ARBA00022573"/>
    </source>
</evidence>
<dbReference type="RefSeq" id="WP_114297291.1">
    <property type="nucleotide sequence ID" value="NZ_QPJT01000007.1"/>
</dbReference>
<dbReference type="UniPathway" id="UPA00148">
    <property type="reaction ID" value="UER00227"/>
</dbReference>
<dbReference type="OrthoDB" id="6439987at2"/>
<comment type="pathway">
    <text evidence="5">Cofactor biosynthesis; adenosylcobalamin biosynthesis; cob(II)yrinate a,c-diamide from sirohydrochlorin (anaerobic route): step 6/10.</text>
</comment>
<reference evidence="6 7" key="1">
    <citation type="submission" date="2018-07" db="EMBL/GenBank/DDBJ databases">
        <title>Genomic Encyclopedia of Type Strains, Phase IV (KMG-IV): sequencing the most valuable type-strain genomes for metagenomic binning, comparative biology and taxonomic classification.</title>
        <authorList>
            <person name="Goeker M."/>
        </authorList>
    </citation>
    <scope>NUCLEOTIDE SEQUENCE [LARGE SCALE GENOMIC DNA]</scope>
    <source>
        <strain evidence="6 7">DSM 27016</strain>
    </source>
</reference>
<gene>
    <name evidence="5" type="primary">cbiD</name>
    <name evidence="6" type="ORF">DFR58_107125</name>
</gene>
<name>A0A369B7S6_9FIRM</name>
<proteinExistence type="inferred from homology"/>
<dbReference type="AlphaFoldDB" id="A0A369B7S6"/>
<dbReference type="InterPro" id="IPR036074">
    <property type="entry name" value="CbiD_sf"/>
</dbReference>
<comment type="caution">
    <text evidence="6">The sequence shown here is derived from an EMBL/GenBank/DDBJ whole genome shotgun (WGS) entry which is preliminary data.</text>
</comment>
<dbReference type="InterPro" id="IPR002748">
    <property type="entry name" value="CbiD"/>
</dbReference>
<comment type="similarity">
    <text evidence="5">Belongs to the CbiD family.</text>
</comment>
<dbReference type="Pfam" id="PF01888">
    <property type="entry name" value="CbiD"/>
    <property type="match status" value="1"/>
</dbReference>
<keyword evidence="2 5" id="KW-0489">Methyltransferase</keyword>
<keyword evidence="1 5" id="KW-0169">Cobalamin biosynthesis</keyword>
<dbReference type="PIRSF" id="PIRSF026782">
    <property type="entry name" value="CbiD"/>
    <property type="match status" value="1"/>
</dbReference>
<keyword evidence="3 5" id="KW-0808">Transferase</keyword>
<dbReference type="GO" id="GO:0043780">
    <property type="term" value="F:cobalt-precorrin-5B C1-methyltransferase activity"/>
    <property type="evidence" value="ECO:0007669"/>
    <property type="project" value="RHEA"/>
</dbReference>
<dbReference type="Gene3D" id="3.30.2110.10">
    <property type="entry name" value="CbiD-like"/>
    <property type="match status" value="1"/>
</dbReference>
<evidence type="ECO:0000313" key="7">
    <source>
        <dbReference type="Proteomes" id="UP000253034"/>
    </source>
</evidence>
<comment type="catalytic activity">
    <reaction evidence="5">
        <text>Co-precorrin-5B + S-adenosyl-L-methionine = Co-precorrin-6A + S-adenosyl-L-homocysteine</text>
        <dbReference type="Rhea" id="RHEA:26285"/>
        <dbReference type="ChEBI" id="CHEBI:57856"/>
        <dbReference type="ChEBI" id="CHEBI:59789"/>
        <dbReference type="ChEBI" id="CHEBI:60063"/>
        <dbReference type="ChEBI" id="CHEBI:60064"/>
        <dbReference type="EC" id="2.1.1.195"/>
    </reaction>
</comment>
<dbReference type="PANTHER" id="PTHR35863">
    <property type="entry name" value="COBALT-PRECORRIN-5B C(1)-METHYLTRANSFERASE"/>
    <property type="match status" value="1"/>
</dbReference>
<dbReference type="GO" id="GO:0032259">
    <property type="term" value="P:methylation"/>
    <property type="evidence" value="ECO:0007669"/>
    <property type="project" value="UniProtKB-KW"/>
</dbReference>
<evidence type="ECO:0000313" key="6">
    <source>
        <dbReference type="EMBL" id="RCX17579.1"/>
    </source>
</evidence>
<dbReference type="SUPFAM" id="SSF111342">
    <property type="entry name" value="CbiD-like"/>
    <property type="match status" value="1"/>
</dbReference>
<dbReference type="EMBL" id="QPJT01000007">
    <property type="protein sequence ID" value="RCX17579.1"/>
    <property type="molecule type" value="Genomic_DNA"/>
</dbReference>
<keyword evidence="7" id="KW-1185">Reference proteome</keyword>
<comment type="function">
    <text evidence="5">Catalyzes the methylation of C-1 in cobalt-precorrin-5B to form cobalt-precorrin-6A.</text>
</comment>
<dbReference type="NCBIfam" id="TIGR00312">
    <property type="entry name" value="cbiD"/>
    <property type="match status" value="1"/>
</dbReference>
<evidence type="ECO:0000256" key="2">
    <source>
        <dbReference type="ARBA" id="ARBA00022603"/>
    </source>
</evidence>
<dbReference type="HAMAP" id="MF_00787">
    <property type="entry name" value="CbiD"/>
    <property type="match status" value="1"/>
</dbReference>
<accession>A0A369B7S6</accession>
<keyword evidence="4 5" id="KW-0949">S-adenosyl-L-methionine</keyword>
<protein>
    <recommendedName>
        <fullName evidence="5">Cobalt-precorrin-5B C(1)-methyltransferase</fullName>
        <ecNumber evidence="5">2.1.1.195</ecNumber>
    </recommendedName>
    <alternativeName>
        <fullName evidence="5">Cobalt-precorrin-6A synthase</fullName>
    </alternativeName>
</protein>
<dbReference type="EC" id="2.1.1.195" evidence="5"/>
<evidence type="ECO:0000256" key="3">
    <source>
        <dbReference type="ARBA" id="ARBA00022679"/>
    </source>
</evidence>
<dbReference type="Proteomes" id="UP000253034">
    <property type="component" value="Unassembled WGS sequence"/>
</dbReference>
<dbReference type="PANTHER" id="PTHR35863:SF1">
    <property type="entry name" value="COBALT-PRECORRIN-5B C(1)-METHYLTRANSFERASE"/>
    <property type="match status" value="1"/>
</dbReference>